<accession>A0A1R3RGE0</accession>
<feature type="non-terminal residue" evidence="1">
    <location>
        <position position="1"/>
    </location>
</feature>
<protein>
    <submittedName>
        <fullName evidence="1">Uncharacterized protein</fullName>
    </submittedName>
</protein>
<name>A0A1R3RGE0_ASPC5</name>
<organism evidence="1 2">
    <name type="scientific">Aspergillus carbonarius (strain ITEM 5010)</name>
    <dbReference type="NCBI Taxonomy" id="602072"/>
    <lineage>
        <taxon>Eukaryota</taxon>
        <taxon>Fungi</taxon>
        <taxon>Dikarya</taxon>
        <taxon>Ascomycota</taxon>
        <taxon>Pezizomycotina</taxon>
        <taxon>Eurotiomycetes</taxon>
        <taxon>Eurotiomycetidae</taxon>
        <taxon>Eurotiales</taxon>
        <taxon>Aspergillaceae</taxon>
        <taxon>Aspergillus</taxon>
        <taxon>Aspergillus subgen. Circumdati</taxon>
    </lineage>
</organism>
<proteinExistence type="predicted"/>
<reference evidence="2" key="1">
    <citation type="journal article" date="2017" name="Genome Biol.">
        <title>Comparative genomics reveals high biological diversity and specific adaptations in the industrially and medically important fungal genus Aspergillus.</title>
        <authorList>
            <person name="de Vries R.P."/>
            <person name="Riley R."/>
            <person name="Wiebenga A."/>
            <person name="Aguilar-Osorio G."/>
            <person name="Amillis S."/>
            <person name="Uchima C.A."/>
            <person name="Anderluh G."/>
            <person name="Asadollahi M."/>
            <person name="Askin M."/>
            <person name="Barry K."/>
            <person name="Battaglia E."/>
            <person name="Bayram O."/>
            <person name="Benocci T."/>
            <person name="Braus-Stromeyer S.A."/>
            <person name="Caldana C."/>
            <person name="Canovas D."/>
            <person name="Cerqueira G.C."/>
            <person name="Chen F."/>
            <person name="Chen W."/>
            <person name="Choi C."/>
            <person name="Clum A."/>
            <person name="Dos Santos R.A."/>
            <person name="Damasio A.R."/>
            <person name="Diallinas G."/>
            <person name="Emri T."/>
            <person name="Fekete E."/>
            <person name="Flipphi M."/>
            <person name="Freyberg S."/>
            <person name="Gallo A."/>
            <person name="Gournas C."/>
            <person name="Habgood R."/>
            <person name="Hainaut M."/>
            <person name="Harispe M.L."/>
            <person name="Henrissat B."/>
            <person name="Hilden K.S."/>
            <person name="Hope R."/>
            <person name="Hossain A."/>
            <person name="Karabika E."/>
            <person name="Karaffa L."/>
            <person name="Karanyi Z."/>
            <person name="Krasevec N."/>
            <person name="Kuo A."/>
            <person name="Kusch H."/>
            <person name="LaButti K."/>
            <person name="Lagendijk E.L."/>
            <person name="Lapidus A."/>
            <person name="Levasseur A."/>
            <person name="Lindquist E."/>
            <person name="Lipzen A."/>
            <person name="Logrieco A.F."/>
            <person name="MacCabe A."/>
            <person name="Maekelae M.R."/>
            <person name="Malavazi I."/>
            <person name="Melin P."/>
            <person name="Meyer V."/>
            <person name="Mielnichuk N."/>
            <person name="Miskei M."/>
            <person name="Molnar A.P."/>
            <person name="Mule G."/>
            <person name="Ngan C.Y."/>
            <person name="Orejas M."/>
            <person name="Orosz E."/>
            <person name="Ouedraogo J.P."/>
            <person name="Overkamp K.M."/>
            <person name="Park H.-S."/>
            <person name="Perrone G."/>
            <person name="Piumi F."/>
            <person name="Punt P.J."/>
            <person name="Ram A.F."/>
            <person name="Ramon A."/>
            <person name="Rauscher S."/>
            <person name="Record E."/>
            <person name="Riano-Pachon D.M."/>
            <person name="Robert V."/>
            <person name="Roehrig J."/>
            <person name="Ruller R."/>
            <person name="Salamov A."/>
            <person name="Salih N.S."/>
            <person name="Samson R.A."/>
            <person name="Sandor E."/>
            <person name="Sanguinetti M."/>
            <person name="Schuetze T."/>
            <person name="Sepcic K."/>
            <person name="Shelest E."/>
            <person name="Sherlock G."/>
            <person name="Sophianopoulou V."/>
            <person name="Squina F.M."/>
            <person name="Sun H."/>
            <person name="Susca A."/>
            <person name="Todd R.B."/>
            <person name="Tsang A."/>
            <person name="Unkles S.E."/>
            <person name="van de Wiele N."/>
            <person name="van Rossen-Uffink D."/>
            <person name="Oliveira J.V."/>
            <person name="Vesth T.C."/>
            <person name="Visser J."/>
            <person name="Yu J.-H."/>
            <person name="Zhou M."/>
            <person name="Andersen M.R."/>
            <person name="Archer D.B."/>
            <person name="Baker S.E."/>
            <person name="Benoit I."/>
            <person name="Brakhage A.A."/>
            <person name="Braus G.H."/>
            <person name="Fischer R."/>
            <person name="Frisvad J.C."/>
            <person name="Goldman G.H."/>
            <person name="Houbraken J."/>
            <person name="Oakley B."/>
            <person name="Pocsi I."/>
            <person name="Scazzocchio C."/>
            <person name="Seiboth B."/>
            <person name="vanKuyk P.A."/>
            <person name="Wortman J."/>
            <person name="Dyer P.S."/>
            <person name="Grigoriev I.V."/>
        </authorList>
    </citation>
    <scope>NUCLEOTIDE SEQUENCE [LARGE SCALE GENOMIC DNA]</scope>
    <source>
        <strain evidence="2">ITEM 5010</strain>
    </source>
</reference>
<evidence type="ECO:0000313" key="2">
    <source>
        <dbReference type="Proteomes" id="UP000188318"/>
    </source>
</evidence>
<dbReference type="STRING" id="602072.A0A1R3RGE0"/>
<dbReference type="EMBL" id="KV907504">
    <property type="protein sequence ID" value="OOF93541.1"/>
    <property type="molecule type" value="Genomic_DNA"/>
</dbReference>
<dbReference type="Proteomes" id="UP000188318">
    <property type="component" value="Unassembled WGS sequence"/>
</dbReference>
<dbReference type="OrthoDB" id="3800738at2759"/>
<sequence>VFYGPLGPMRSSLRRDIWLRPEASWRRMFTQQPPLPHLTVMRFWTNSYDRTYAQWQIPGTVKGIADLERYVRAFDWPPSESIQKEYQVPAGVCMGLLFDYLSCDLNLSRWMLMWGPKAPISLAYEWGDGFVEVYERAAADSGLVIMTDEVIWSRGYDDLPWTSNVTNPRNKIVAEYQQRGLVRKREPSYIMRVKPVKRGQFDYPPPLEWIEPEVPEAVQPTLHPSHSSDDLLLVAGH</sequence>
<gene>
    <name evidence="1" type="ORF">ASPCADRAFT_209493</name>
</gene>
<evidence type="ECO:0000313" key="1">
    <source>
        <dbReference type="EMBL" id="OOF93541.1"/>
    </source>
</evidence>
<dbReference type="AlphaFoldDB" id="A0A1R3RGE0"/>
<dbReference type="VEuPathDB" id="FungiDB:ASPCADRAFT_209493"/>
<keyword evidence="2" id="KW-1185">Reference proteome</keyword>